<feature type="transmembrane region" description="Helical" evidence="1">
    <location>
        <begin position="62"/>
        <end position="81"/>
    </location>
</feature>
<dbReference type="Pfam" id="PF12277">
    <property type="entry name" value="DUF3618"/>
    <property type="match status" value="1"/>
</dbReference>
<keyword evidence="1" id="KW-0472">Membrane</keyword>
<protein>
    <submittedName>
        <fullName evidence="2">DUF3618 domain-containing protein</fullName>
    </submittedName>
</protein>
<evidence type="ECO:0000256" key="1">
    <source>
        <dbReference type="SAM" id="Phobius"/>
    </source>
</evidence>
<evidence type="ECO:0000313" key="3">
    <source>
        <dbReference type="Proteomes" id="UP000267128"/>
    </source>
</evidence>
<proteinExistence type="predicted"/>
<sequence length="82" mass="8541">MNTTTTGLGAQIAEQRDRLTETVSALTDKLDAQEIAGTLKEHASAGAEDLRDTANDAKGRKGLIVGAVAALIGLILIRRLLG</sequence>
<dbReference type="InterPro" id="IPR022062">
    <property type="entry name" value="DUF3618"/>
</dbReference>
<accession>A0A3N0CJQ4</accession>
<keyword evidence="1" id="KW-0812">Transmembrane</keyword>
<evidence type="ECO:0000313" key="2">
    <source>
        <dbReference type="EMBL" id="RNL63674.1"/>
    </source>
</evidence>
<comment type="caution">
    <text evidence="2">The sequence shown here is derived from an EMBL/GenBank/DDBJ whole genome shotgun (WGS) entry which is preliminary data.</text>
</comment>
<keyword evidence="1" id="KW-1133">Transmembrane helix</keyword>
<keyword evidence="3" id="KW-1185">Reference proteome</keyword>
<dbReference type="Proteomes" id="UP000267128">
    <property type="component" value="Unassembled WGS sequence"/>
</dbReference>
<name>A0A3N0CJQ4_9ACTN</name>
<dbReference type="RefSeq" id="WP_123227060.1">
    <property type="nucleotide sequence ID" value="NZ_RJSE01000006.1"/>
</dbReference>
<reference evidence="2 3" key="1">
    <citation type="submission" date="2018-11" db="EMBL/GenBank/DDBJ databases">
        <authorList>
            <person name="Li F."/>
        </authorList>
    </citation>
    <scope>NUCLEOTIDE SEQUENCE [LARGE SCALE GENOMIC DNA]</scope>
    <source>
        <strain evidence="2 3">Gsoil 097</strain>
    </source>
</reference>
<gene>
    <name evidence="2" type="ORF">EFK50_07995</name>
</gene>
<dbReference type="EMBL" id="RJSE01000006">
    <property type="protein sequence ID" value="RNL63674.1"/>
    <property type="molecule type" value="Genomic_DNA"/>
</dbReference>
<organism evidence="2 3">
    <name type="scientific">Nocardioides marmoriginsengisoli</name>
    <dbReference type="NCBI Taxonomy" id="661483"/>
    <lineage>
        <taxon>Bacteria</taxon>
        <taxon>Bacillati</taxon>
        <taxon>Actinomycetota</taxon>
        <taxon>Actinomycetes</taxon>
        <taxon>Propionibacteriales</taxon>
        <taxon>Nocardioidaceae</taxon>
        <taxon>Nocardioides</taxon>
    </lineage>
</organism>
<dbReference type="AlphaFoldDB" id="A0A3N0CJQ4"/>